<sequence length="311" mass="34375">MEGPGKSLARDLDAHAEGLRMTAHGALRQRAEALAGPLPDLLAEAEHLAQAVMLGAHGRRRAGMGDEFWQYRPARAGDPVRAIDWRRSAKSDAHFVREKEWQAAQAVLVWVDEAQSMNFASDKNLPTKADRARLLAMAISVLLIRGGERVALVSLGTPPRSSQLQLLRIAQALSDETEAADYGAPVIRIMPPHSRAVFVSDFLGDLAAFEEQLTRAADRGVKGVLYQVLDPQEEAFPFDGRTIFQSVGGTLEHETLKAGDLRARYLERLAERKARLQDLARAVDWQYTCHHTGGSAQSALLWLYGAIERRR</sequence>
<evidence type="ECO:0000313" key="3">
    <source>
        <dbReference type="Proteomes" id="UP000037178"/>
    </source>
</evidence>
<dbReference type="InterPro" id="IPR002881">
    <property type="entry name" value="DUF58"/>
</dbReference>
<evidence type="ECO:0000313" key="2">
    <source>
        <dbReference type="EMBL" id="KMW58218.1"/>
    </source>
</evidence>
<dbReference type="PANTHER" id="PTHR33608:SF6">
    <property type="entry name" value="BLL2464 PROTEIN"/>
    <property type="match status" value="1"/>
</dbReference>
<dbReference type="PANTHER" id="PTHR33608">
    <property type="entry name" value="BLL2464 PROTEIN"/>
    <property type="match status" value="1"/>
</dbReference>
<keyword evidence="3" id="KW-1185">Reference proteome</keyword>
<organism evidence="2 3">
    <name type="scientific">Candidatus Rhodobacter oscarellae</name>
    <dbReference type="NCBI Taxonomy" id="1675527"/>
    <lineage>
        <taxon>Bacteria</taxon>
        <taxon>Pseudomonadati</taxon>
        <taxon>Pseudomonadota</taxon>
        <taxon>Alphaproteobacteria</taxon>
        <taxon>Rhodobacterales</taxon>
        <taxon>Rhodobacter group</taxon>
        <taxon>Rhodobacter</taxon>
    </lineage>
</organism>
<protein>
    <submittedName>
        <fullName evidence="2">Putative conserved membrane protein</fullName>
    </submittedName>
</protein>
<name>A0A0J9GXK9_9RHOB</name>
<dbReference type="AlphaFoldDB" id="A0A0J9GXK9"/>
<comment type="caution">
    <text evidence="2">The sequence shown here is derived from an EMBL/GenBank/DDBJ whole genome shotgun (WGS) entry which is preliminary data.</text>
</comment>
<evidence type="ECO:0000259" key="1">
    <source>
        <dbReference type="Pfam" id="PF01882"/>
    </source>
</evidence>
<gene>
    <name evidence="2" type="ORF">AIOL_003189</name>
</gene>
<feature type="domain" description="DUF58" evidence="1">
    <location>
        <begin position="70"/>
        <end position="273"/>
    </location>
</feature>
<proteinExistence type="predicted"/>
<dbReference type="STRING" id="1675527.AIOL_003189"/>
<dbReference type="Proteomes" id="UP000037178">
    <property type="component" value="Unassembled WGS sequence"/>
</dbReference>
<reference evidence="2 3" key="1">
    <citation type="submission" date="2015-06" db="EMBL/GenBank/DDBJ databases">
        <title>Draft genome sequence of an Alphaproteobacteria species associated to the Mediterranean sponge Oscarella lobularis.</title>
        <authorList>
            <person name="Jourda C."/>
            <person name="Santini S."/>
            <person name="Claverie J.-M."/>
        </authorList>
    </citation>
    <scope>NUCLEOTIDE SEQUENCE [LARGE SCALE GENOMIC DNA]</scope>
    <source>
        <strain evidence="2">IGS</strain>
    </source>
</reference>
<dbReference type="PATRIC" id="fig|1675527.3.peg.3333"/>
<dbReference type="Pfam" id="PF01882">
    <property type="entry name" value="DUF58"/>
    <property type="match status" value="1"/>
</dbReference>
<accession>A0A0J9GXK9</accession>
<dbReference type="EMBL" id="LFTY01000002">
    <property type="protein sequence ID" value="KMW58218.1"/>
    <property type="molecule type" value="Genomic_DNA"/>
</dbReference>